<dbReference type="EMBL" id="MG600057">
    <property type="protein sequence ID" value="AVM87361.1"/>
    <property type="molecule type" value="Viral_cRNA"/>
</dbReference>
<accession>A0A2P1GMZ9</accession>
<sequence length="347" mass="38071">MAASQVGDTYSQNPSAWKADLTGIRLLRQNLPNICFDAATKPDFSSVSGHIILDAMCLELGVPTAHYYISLLGYVTSPGSIYPTRNVYQPKGTKLKVVLPLGCVSPTVDLMTLFQRLQEGIIEIIASADLFAASKVMYHTLTGIQGYFDLIPSDGLTMPIAGSMDTLRGLTGLGVPMVFNLDRLVATTIPSPSLVYQPISVRTREATRSCSINCSVTLASGTSEFVYHDVNWSIVTIKIPKSASHMYIQKLFNAICEIKPLITVSYVKGISLVLRMSSFAQLREFAKIKCEGIQYIHLWDMFPAAQFTMYGKQIKIESAYLSITPNGKGDARIESASSLFLERTVIL</sequence>
<evidence type="ECO:0000313" key="1">
    <source>
        <dbReference type="EMBL" id="AVM87361.1"/>
    </source>
</evidence>
<dbReference type="GeneID" id="80527870"/>
<dbReference type="RefSeq" id="YP_010790475.1">
    <property type="nucleotide sequence ID" value="NC_075438.1"/>
</dbReference>
<keyword evidence="2" id="KW-1185">Reference proteome</keyword>
<protein>
    <submittedName>
        <fullName evidence="1">Uncharacterized protein</fullName>
    </submittedName>
</protein>
<proteinExistence type="predicted"/>
<dbReference type="Proteomes" id="UP000297009">
    <property type="component" value="Segment"/>
</dbReference>
<name>A0A2P1GMZ9_9MONO</name>
<dbReference type="KEGG" id="vg:80527870"/>
<evidence type="ECO:0000313" key="2">
    <source>
        <dbReference type="Proteomes" id="UP000297009"/>
    </source>
</evidence>
<organism evidence="1">
    <name type="scientific">Wenzhou pacific spadenose shark paramyxovirus</name>
    <dbReference type="NCBI Taxonomy" id="2116452"/>
    <lineage>
        <taxon>Viruses</taxon>
        <taxon>Riboviria</taxon>
        <taxon>Orthornavirae</taxon>
        <taxon>Negarnaviricota</taxon>
        <taxon>Haploviricotina</taxon>
        <taxon>Monjiviricetes</taxon>
        <taxon>Mononegavirales</taxon>
        <taxon>Paramyxoviridae</taxon>
        <taxon>Skoliovirinae</taxon>
        <taxon>Scoliodonvirus</taxon>
        <taxon>Scoliodonvirus scoliodontis</taxon>
    </lineage>
</organism>
<reference evidence="1" key="1">
    <citation type="journal article" date="2018" name="Nature">
        <title>The evolutionary history of vertebrate RNA viruses.</title>
        <authorList>
            <person name="Shi M."/>
            <person name="Lin X.D."/>
            <person name="Chen X."/>
            <person name="Tian J.H."/>
            <person name="Chen L.J."/>
            <person name="Li K."/>
            <person name="Wang W."/>
            <person name="Eden J.S."/>
            <person name="Shen J.J."/>
            <person name="Liu L."/>
            <person name="Holmes E.C."/>
            <person name="Zhang Y.Z."/>
        </authorList>
    </citation>
    <scope>NUCLEOTIDE SEQUENCE [LARGE SCALE GENOMIC DNA]</scope>
    <source>
        <strain evidence="1">DWXCSG11347</strain>
    </source>
</reference>